<dbReference type="PANTHER" id="PTHR12788">
    <property type="entry name" value="PROTEIN-TYROSINE SULFOTRANSFERASE 2"/>
    <property type="match status" value="1"/>
</dbReference>
<dbReference type="PATRIC" id="fig|359131.3.peg.200"/>
<dbReference type="InterPro" id="IPR026634">
    <property type="entry name" value="TPST-like"/>
</dbReference>
<protein>
    <submittedName>
        <fullName evidence="2">Sulfotransferase</fullName>
    </submittedName>
</protein>
<dbReference type="Proteomes" id="UP000033699">
    <property type="component" value="Unassembled WGS sequence"/>
</dbReference>
<organism evidence="2 3">
    <name type="scientific">Streptomyces rubellomurinus (strain ATCC 31215)</name>
    <dbReference type="NCBI Taxonomy" id="359131"/>
    <lineage>
        <taxon>Bacteria</taxon>
        <taxon>Bacillati</taxon>
        <taxon>Actinomycetota</taxon>
        <taxon>Actinomycetes</taxon>
        <taxon>Kitasatosporales</taxon>
        <taxon>Streptomycetaceae</taxon>
        <taxon>Streptomyces</taxon>
    </lineage>
</organism>
<accession>A0A0F2TKN9</accession>
<name>A0A0F2TKN9_STRR3</name>
<reference evidence="2 3" key="1">
    <citation type="submission" date="2015-02" db="EMBL/GenBank/DDBJ databases">
        <authorList>
            <person name="Ju K.-S."/>
            <person name="Doroghazi J.R."/>
            <person name="Metcalf W."/>
        </authorList>
    </citation>
    <scope>NUCLEOTIDE SEQUENCE [LARGE SCALE GENOMIC DNA]</scope>
    <source>
        <strain evidence="2 3">ATCC 31215</strain>
    </source>
</reference>
<evidence type="ECO:0000313" key="3">
    <source>
        <dbReference type="Proteomes" id="UP000033699"/>
    </source>
</evidence>
<dbReference type="EMBL" id="JZKH01000001">
    <property type="protein sequence ID" value="KJS63828.1"/>
    <property type="molecule type" value="Genomic_DNA"/>
</dbReference>
<keyword evidence="1 2" id="KW-0808">Transferase</keyword>
<sequence length="244" mass="26864">MPDHRLVPSPVFLLSPIRSGSTLLRCLLGSHPDVHAPHELHLAGYTVAVDDEFTDLSMRTLGLDHTDIEHLLWDRLLHRQLTEAGKSVLVEKSPGNVFIWQRLAACWPQARYIVLRRHPVAIADSIRRAGDANDLAEAAVTVDKFATALDEAAANLPGAVHVTYEQLTADPEATCKALCEHIGIPWDPSMLDYGRHDHGPFVYGIGDWSPQIASGRVQAATPPPAEADVPPLLNFWCQKWGYAP</sequence>
<gene>
    <name evidence="2" type="ORF">VM95_00915</name>
</gene>
<dbReference type="Gene3D" id="3.40.50.300">
    <property type="entry name" value="P-loop containing nucleotide triphosphate hydrolases"/>
    <property type="match status" value="1"/>
</dbReference>
<evidence type="ECO:0000256" key="1">
    <source>
        <dbReference type="ARBA" id="ARBA00022679"/>
    </source>
</evidence>
<dbReference type="SUPFAM" id="SSF52540">
    <property type="entry name" value="P-loop containing nucleoside triphosphate hydrolases"/>
    <property type="match status" value="1"/>
</dbReference>
<keyword evidence="3" id="KW-1185">Reference proteome</keyword>
<dbReference type="Pfam" id="PF13469">
    <property type="entry name" value="Sulfotransfer_3"/>
    <property type="match status" value="1"/>
</dbReference>
<dbReference type="PANTHER" id="PTHR12788:SF10">
    <property type="entry name" value="PROTEIN-TYROSINE SULFOTRANSFERASE"/>
    <property type="match status" value="1"/>
</dbReference>
<evidence type="ECO:0000313" key="2">
    <source>
        <dbReference type="EMBL" id="KJS63828.1"/>
    </source>
</evidence>
<dbReference type="AlphaFoldDB" id="A0A0F2TKN9"/>
<dbReference type="OrthoDB" id="9777890at2"/>
<comment type="caution">
    <text evidence="2">The sequence shown here is derived from an EMBL/GenBank/DDBJ whole genome shotgun (WGS) entry which is preliminary data.</text>
</comment>
<dbReference type="InterPro" id="IPR027417">
    <property type="entry name" value="P-loop_NTPase"/>
</dbReference>
<dbReference type="RefSeq" id="WP_045691961.1">
    <property type="nucleotide sequence ID" value="NZ_JZKH01000001.1"/>
</dbReference>
<proteinExistence type="predicted"/>
<dbReference type="GO" id="GO:0008476">
    <property type="term" value="F:protein-tyrosine sulfotransferase activity"/>
    <property type="evidence" value="ECO:0007669"/>
    <property type="project" value="InterPro"/>
</dbReference>